<organism evidence="2">
    <name type="scientific">marine sediment metagenome</name>
    <dbReference type="NCBI Taxonomy" id="412755"/>
    <lineage>
        <taxon>unclassified sequences</taxon>
        <taxon>metagenomes</taxon>
        <taxon>ecological metagenomes</taxon>
    </lineage>
</organism>
<dbReference type="GO" id="GO:0006524">
    <property type="term" value="P:alanine catabolic process"/>
    <property type="evidence" value="ECO:0007669"/>
    <property type="project" value="TreeGrafter"/>
</dbReference>
<dbReference type="InterPro" id="IPR007886">
    <property type="entry name" value="AlaDH/PNT_N"/>
</dbReference>
<evidence type="ECO:0000259" key="1">
    <source>
        <dbReference type="SMART" id="SM01003"/>
    </source>
</evidence>
<gene>
    <name evidence="2" type="ORF">S01H1_38247</name>
</gene>
<name>X0VSL7_9ZZZZ</name>
<sequence length="127" mass="13790">MSFRGLTLGIPKEILAGERRVATTPELVRKMVSEGATVVVETGAGEGSFFSDDEYRAAGAELLAGAEEVFAKSNLILKVKEPRFSDKTGKHEVDMMKEEQYLIAFLHPASPANHQMVRKLAAKGVIA</sequence>
<proteinExistence type="predicted"/>
<dbReference type="Gene3D" id="3.40.50.720">
    <property type="entry name" value="NAD(P)-binding Rossmann-like Domain"/>
    <property type="match status" value="1"/>
</dbReference>
<evidence type="ECO:0000313" key="2">
    <source>
        <dbReference type="EMBL" id="GAG03516.1"/>
    </source>
</evidence>
<dbReference type="SMART" id="SM01003">
    <property type="entry name" value="AlaDh_PNT_N"/>
    <property type="match status" value="1"/>
</dbReference>
<dbReference type="PANTHER" id="PTHR42795">
    <property type="entry name" value="ALANINE DEHYDROGENASE"/>
    <property type="match status" value="1"/>
</dbReference>
<dbReference type="GO" id="GO:0005886">
    <property type="term" value="C:plasma membrane"/>
    <property type="evidence" value="ECO:0007669"/>
    <property type="project" value="TreeGrafter"/>
</dbReference>
<feature type="domain" description="Alanine dehydrogenase/pyridine nucleotide transhydrogenase N-terminal" evidence="1">
    <location>
        <begin position="9"/>
        <end position="127"/>
    </location>
</feature>
<accession>X0VSL7</accession>
<reference evidence="2" key="1">
    <citation type="journal article" date="2014" name="Front. Microbiol.">
        <title>High frequency of phylogenetically diverse reductive dehalogenase-homologous genes in deep subseafloor sedimentary metagenomes.</title>
        <authorList>
            <person name="Kawai M."/>
            <person name="Futagami T."/>
            <person name="Toyoda A."/>
            <person name="Takaki Y."/>
            <person name="Nishi S."/>
            <person name="Hori S."/>
            <person name="Arai W."/>
            <person name="Tsubouchi T."/>
            <person name="Morono Y."/>
            <person name="Uchiyama I."/>
            <person name="Ito T."/>
            <person name="Fujiyama A."/>
            <person name="Inagaki F."/>
            <person name="Takami H."/>
        </authorList>
    </citation>
    <scope>NUCLEOTIDE SEQUENCE</scope>
    <source>
        <strain evidence="2">Expedition CK06-06</strain>
    </source>
</reference>
<dbReference type="GO" id="GO:0000286">
    <property type="term" value="F:alanine dehydrogenase activity"/>
    <property type="evidence" value="ECO:0007669"/>
    <property type="project" value="TreeGrafter"/>
</dbReference>
<dbReference type="SUPFAM" id="SSF52283">
    <property type="entry name" value="Formate/glycerate dehydrogenase catalytic domain-like"/>
    <property type="match status" value="1"/>
</dbReference>
<dbReference type="PANTHER" id="PTHR42795:SF1">
    <property type="entry name" value="ALANINE DEHYDROGENASE"/>
    <property type="match status" value="1"/>
</dbReference>
<dbReference type="Pfam" id="PF05222">
    <property type="entry name" value="AlaDh_PNT_N"/>
    <property type="match status" value="1"/>
</dbReference>
<dbReference type="AlphaFoldDB" id="X0VSL7"/>
<comment type="caution">
    <text evidence="2">The sequence shown here is derived from an EMBL/GenBank/DDBJ whole genome shotgun (WGS) entry which is preliminary data.</text>
</comment>
<dbReference type="EMBL" id="BARS01024063">
    <property type="protein sequence ID" value="GAG03516.1"/>
    <property type="molecule type" value="Genomic_DNA"/>
</dbReference>
<protein>
    <recommendedName>
        <fullName evidence="1">Alanine dehydrogenase/pyridine nucleotide transhydrogenase N-terminal domain-containing protein</fullName>
    </recommendedName>
</protein>